<dbReference type="GO" id="GO:0030170">
    <property type="term" value="F:pyridoxal phosphate binding"/>
    <property type="evidence" value="ECO:0007669"/>
    <property type="project" value="InterPro"/>
</dbReference>
<evidence type="ECO:0000256" key="2">
    <source>
        <dbReference type="ARBA" id="ARBA00009533"/>
    </source>
</evidence>
<dbReference type="KEGG" id="kphy:AOZ06_21715"/>
<keyword evidence="3" id="KW-0210">Decarboxylase</keyword>
<dbReference type="PRINTS" id="PR00800">
    <property type="entry name" value="YHDCRBOXLASE"/>
</dbReference>
<evidence type="ECO:0000256" key="5">
    <source>
        <dbReference type="ARBA" id="ARBA00023239"/>
    </source>
</evidence>
<protein>
    <recommendedName>
        <fullName evidence="10">Pyridoxal-dependent decarboxylase</fullName>
    </recommendedName>
</protein>
<dbReference type="PANTHER" id="PTHR11999:SF70">
    <property type="entry name" value="MIP05841P"/>
    <property type="match status" value="1"/>
</dbReference>
<dbReference type="PANTHER" id="PTHR11999">
    <property type="entry name" value="GROUP II PYRIDOXAL-5-PHOSPHATE DECARBOXYLASE"/>
    <property type="match status" value="1"/>
</dbReference>
<dbReference type="STRING" id="860235.AOZ06_21715"/>
<dbReference type="InterPro" id="IPR002129">
    <property type="entry name" value="PyrdxlP-dep_de-COase"/>
</dbReference>
<dbReference type="Gene3D" id="3.90.1150.10">
    <property type="entry name" value="Aspartate Aminotransferase, domain 1"/>
    <property type="match status" value="1"/>
</dbReference>
<sequence length="481" mass="52439">MPTLDLALDQQKYLLDTVAARLLRYQEDLAAGKYPASYLHHPDGAHDADGKLIGALLREDDVPQHGTSLEVLLSEIFDRAMTNGMIHPHPGFMAHVPSGGLFQAAVGEFISRTLNRFPGAWAASPGFTQIETNVIKWFCSMLGYGTGSFGYLTTGGSIANFMAMRCALAQVGEAAQQRATIYVSSQGHFSVAKAARMAGIPGDRVRSIAVNRDYTIDLDELRRAVNHDIDRGYIPACVVGTAGTTNTGAVDDLVQLADFCSRYGIWLHADACFGGFFRLTGRGRALLEGSGQADSIAVDAHKSLFLPHGISALLVKDQSRLKVAFEIGGAAYVPELSDDDNFVDFCNYGPELTREARGLTAWLPIKLHGIKAFERCLDEKLDLADDLADRLAHLDAITVVDRGKPHLPTVGFGVRSDNRTEQARRNERLAELINSRGSVYLSTTTLPEEGLVVRSCIMHHQTDKVVIDQLLEDVTWSLGKL</sequence>
<dbReference type="Pfam" id="PF00282">
    <property type="entry name" value="Pyridoxal_deC"/>
    <property type="match status" value="1"/>
</dbReference>
<dbReference type="InterPro" id="IPR015422">
    <property type="entry name" value="PyrdxlP-dep_Trfase_small"/>
</dbReference>
<dbReference type="InterPro" id="IPR015424">
    <property type="entry name" value="PyrdxlP-dep_Trfase"/>
</dbReference>
<evidence type="ECO:0000256" key="6">
    <source>
        <dbReference type="PIRSR" id="PIRSR602129-50"/>
    </source>
</evidence>
<dbReference type="InterPro" id="IPR010977">
    <property type="entry name" value="Aromatic_deC"/>
</dbReference>
<gene>
    <name evidence="8" type="ORF">AOZ06_21715</name>
</gene>
<dbReference type="Proteomes" id="UP000063699">
    <property type="component" value="Chromosome"/>
</dbReference>
<reference evidence="8 9" key="1">
    <citation type="submission" date="2015-07" db="EMBL/GenBank/DDBJ databases">
        <title>Genome sequencing of Kibdelosporangium phytohabitans.</title>
        <authorList>
            <person name="Qin S."/>
            <person name="Xing K."/>
        </authorList>
    </citation>
    <scope>NUCLEOTIDE SEQUENCE [LARGE SCALE GENOMIC DNA]</scope>
    <source>
        <strain evidence="8 9">KLBMP1111</strain>
    </source>
</reference>
<keyword evidence="5 7" id="KW-0456">Lyase</keyword>
<dbReference type="GO" id="GO:0019752">
    <property type="term" value="P:carboxylic acid metabolic process"/>
    <property type="evidence" value="ECO:0007669"/>
    <property type="project" value="InterPro"/>
</dbReference>
<accession>A0A0N9IHJ3</accession>
<dbReference type="Gene3D" id="3.40.640.10">
    <property type="entry name" value="Type I PLP-dependent aspartate aminotransferase-like (Major domain)"/>
    <property type="match status" value="1"/>
</dbReference>
<keyword evidence="4 6" id="KW-0663">Pyridoxal phosphate</keyword>
<dbReference type="GO" id="GO:0005737">
    <property type="term" value="C:cytoplasm"/>
    <property type="evidence" value="ECO:0007669"/>
    <property type="project" value="TreeGrafter"/>
</dbReference>
<evidence type="ECO:0000256" key="1">
    <source>
        <dbReference type="ARBA" id="ARBA00001933"/>
    </source>
</evidence>
<proteinExistence type="inferred from homology"/>
<evidence type="ECO:0000256" key="3">
    <source>
        <dbReference type="ARBA" id="ARBA00022793"/>
    </source>
</evidence>
<dbReference type="EMBL" id="CP012752">
    <property type="protein sequence ID" value="ALG14956.1"/>
    <property type="molecule type" value="Genomic_DNA"/>
</dbReference>
<evidence type="ECO:0008006" key="10">
    <source>
        <dbReference type="Google" id="ProtNLM"/>
    </source>
</evidence>
<dbReference type="SUPFAM" id="SSF53383">
    <property type="entry name" value="PLP-dependent transferases"/>
    <property type="match status" value="1"/>
</dbReference>
<dbReference type="Gene3D" id="3.90.1150.170">
    <property type="match status" value="1"/>
</dbReference>
<evidence type="ECO:0000313" key="8">
    <source>
        <dbReference type="EMBL" id="ALG14956.1"/>
    </source>
</evidence>
<evidence type="ECO:0000256" key="7">
    <source>
        <dbReference type="RuleBase" id="RU000382"/>
    </source>
</evidence>
<dbReference type="InterPro" id="IPR015421">
    <property type="entry name" value="PyrdxlP-dep_Trfase_major"/>
</dbReference>
<dbReference type="GO" id="GO:0004058">
    <property type="term" value="F:aromatic-L-amino-acid decarboxylase activity"/>
    <property type="evidence" value="ECO:0007669"/>
    <property type="project" value="UniProtKB-ARBA"/>
</dbReference>
<name>A0A0N9IHJ3_9PSEU</name>
<comment type="similarity">
    <text evidence="2 7">Belongs to the group II decarboxylase family.</text>
</comment>
<evidence type="ECO:0000256" key="4">
    <source>
        <dbReference type="ARBA" id="ARBA00022898"/>
    </source>
</evidence>
<comment type="cofactor">
    <cofactor evidence="1 6 7">
        <name>pyridoxal 5'-phosphate</name>
        <dbReference type="ChEBI" id="CHEBI:597326"/>
    </cofactor>
</comment>
<evidence type="ECO:0000313" key="9">
    <source>
        <dbReference type="Proteomes" id="UP000063699"/>
    </source>
</evidence>
<dbReference type="GO" id="GO:0006520">
    <property type="term" value="P:amino acid metabolic process"/>
    <property type="evidence" value="ECO:0007669"/>
    <property type="project" value="InterPro"/>
</dbReference>
<organism evidence="8 9">
    <name type="scientific">Kibdelosporangium phytohabitans</name>
    <dbReference type="NCBI Taxonomy" id="860235"/>
    <lineage>
        <taxon>Bacteria</taxon>
        <taxon>Bacillati</taxon>
        <taxon>Actinomycetota</taxon>
        <taxon>Actinomycetes</taxon>
        <taxon>Pseudonocardiales</taxon>
        <taxon>Pseudonocardiaceae</taxon>
        <taxon>Kibdelosporangium</taxon>
    </lineage>
</organism>
<dbReference type="AlphaFoldDB" id="A0A0N9IHJ3"/>
<keyword evidence="9" id="KW-1185">Reference proteome</keyword>
<feature type="modified residue" description="N6-(pyridoxal phosphate)lysine" evidence="6">
    <location>
        <position position="302"/>
    </location>
</feature>